<name>A0A4S2LHC0_OPIFE</name>
<dbReference type="PROSITE" id="PS00141">
    <property type="entry name" value="ASP_PROTEASE"/>
    <property type="match status" value="1"/>
</dbReference>
<keyword evidence="2" id="KW-1185">Reference proteome</keyword>
<dbReference type="InterPro" id="IPR021109">
    <property type="entry name" value="Peptidase_aspartic_dom_sf"/>
</dbReference>
<sequence length="79" mass="8533">YLDNRPVRFLVDTGASCSVVGAREFWPLGRQPKASTKLTTASGTQLQTAGTASFSVGIGRLCTHQRFDCASVTREATPW</sequence>
<dbReference type="SUPFAM" id="SSF50630">
    <property type="entry name" value="Acid proteases"/>
    <property type="match status" value="1"/>
</dbReference>
<dbReference type="EMBL" id="SJOL01008668">
    <property type="protein sequence ID" value="TGZ59878.1"/>
    <property type="molecule type" value="Genomic_DNA"/>
</dbReference>
<dbReference type="Proteomes" id="UP000308267">
    <property type="component" value="Unassembled WGS sequence"/>
</dbReference>
<protein>
    <recommendedName>
        <fullName evidence="3">Peptidase A2 domain-containing protein</fullName>
    </recommendedName>
</protein>
<dbReference type="GO" id="GO:0004190">
    <property type="term" value="F:aspartic-type endopeptidase activity"/>
    <property type="evidence" value="ECO:0007669"/>
    <property type="project" value="InterPro"/>
</dbReference>
<accession>A0A4S2LHC0</accession>
<dbReference type="OrthoDB" id="10056424at2759"/>
<feature type="non-terminal residue" evidence="1">
    <location>
        <position position="79"/>
    </location>
</feature>
<organism evidence="1 2">
    <name type="scientific">Opisthorchis felineus</name>
    <dbReference type="NCBI Taxonomy" id="147828"/>
    <lineage>
        <taxon>Eukaryota</taxon>
        <taxon>Metazoa</taxon>
        <taxon>Spiralia</taxon>
        <taxon>Lophotrochozoa</taxon>
        <taxon>Platyhelminthes</taxon>
        <taxon>Trematoda</taxon>
        <taxon>Digenea</taxon>
        <taxon>Opisthorchiida</taxon>
        <taxon>Opisthorchiata</taxon>
        <taxon>Opisthorchiidae</taxon>
        <taxon>Opisthorchis</taxon>
    </lineage>
</organism>
<dbReference type="AlphaFoldDB" id="A0A4S2LHC0"/>
<dbReference type="Pfam" id="PF13975">
    <property type="entry name" value="gag-asp_proteas"/>
    <property type="match status" value="1"/>
</dbReference>
<gene>
    <name evidence="1" type="ORF">CRM22_008857</name>
</gene>
<evidence type="ECO:0000313" key="1">
    <source>
        <dbReference type="EMBL" id="TGZ59878.1"/>
    </source>
</evidence>
<comment type="caution">
    <text evidence="1">The sequence shown here is derived from an EMBL/GenBank/DDBJ whole genome shotgun (WGS) entry which is preliminary data.</text>
</comment>
<dbReference type="InterPro" id="IPR001969">
    <property type="entry name" value="Aspartic_peptidase_AS"/>
</dbReference>
<evidence type="ECO:0000313" key="2">
    <source>
        <dbReference type="Proteomes" id="UP000308267"/>
    </source>
</evidence>
<proteinExistence type="predicted"/>
<dbReference type="GO" id="GO:0006508">
    <property type="term" value="P:proteolysis"/>
    <property type="evidence" value="ECO:0007669"/>
    <property type="project" value="InterPro"/>
</dbReference>
<reference evidence="1 2" key="1">
    <citation type="journal article" date="2019" name="BMC Genomics">
        <title>New insights from Opisthorchis felineus genome: update on genomics of the epidemiologically important liver flukes.</title>
        <authorList>
            <person name="Ershov N.I."/>
            <person name="Mordvinov V.A."/>
            <person name="Prokhortchouk E.B."/>
            <person name="Pakharukova M.Y."/>
            <person name="Gunbin K.V."/>
            <person name="Ustyantsev K."/>
            <person name="Genaev M.A."/>
            <person name="Blinov A.G."/>
            <person name="Mazur A."/>
            <person name="Boulygina E."/>
            <person name="Tsygankova S."/>
            <person name="Khrameeva E."/>
            <person name="Chekanov N."/>
            <person name="Fan G."/>
            <person name="Xiao A."/>
            <person name="Zhang H."/>
            <person name="Xu X."/>
            <person name="Yang H."/>
            <person name="Solovyev V."/>
            <person name="Lee S.M."/>
            <person name="Liu X."/>
            <person name="Afonnikov D.A."/>
            <person name="Skryabin K.G."/>
        </authorList>
    </citation>
    <scope>NUCLEOTIDE SEQUENCE [LARGE SCALE GENOMIC DNA]</scope>
    <source>
        <strain evidence="1">AK-0245</strain>
        <tissue evidence="1">Whole organism</tissue>
    </source>
</reference>
<evidence type="ECO:0008006" key="3">
    <source>
        <dbReference type="Google" id="ProtNLM"/>
    </source>
</evidence>
<dbReference type="Gene3D" id="2.40.70.10">
    <property type="entry name" value="Acid Proteases"/>
    <property type="match status" value="1"/>
</dbReference>
<feature type="non-terminal residue" evidence="1">
    <location>
        <position position="1"/>
    </location>
</feature>